<dbReference type="Proteomes" id="UP001226762">
    <property type="component" value="Unassembled WGS sequence"/>
</dbReference>
<evidence type="ECO:0000256" key="4">
    <source>
        <dbReference type="ARBA" id="ARBA00022989"/>
    </source>
</evidence>
<reference evidence="8" key="2">
    <citation type="submission" date="2023-02" db="EMBL/GenBank/DDBJ databases">
        <title>'Rhodoalgimonas zhirmunskyi' gen. nov., isolated from a red alga.</title>
        <authorList>
            <person name="Nedashkovskaya O.I."/>
            <person name="Otstavnykh N.Y."/>
            <person name="Bystritskaya E.P."/>
            <person name="Balabanova L.A."/>
            <person name="Isaeva M.P."/>
        </authorList>
    </citation>
    <scope>NUCLEOTIDE SEQUENCE</scope>
    <source>
        <strain evidence="8">KCTC 52189</strain>
    </source>
</reference>
<feature type="transmembrane region" description="Helical" evidence="6">
    <location>
        <begin position="145"/>
        <end position="166"/>
    </location>
</feature>
<protein>
    <submittedName>
        <fullName evidence="8">DedA family protein</fullName>
    </submittedName>
</protein>
<keyword evidence="5 6" id="KW-0472">Membrane</keyword>
<proteinExistence type="predicted"/>
<organism evidence="8 9">
    <name type="scientific">Marimonas arenosa</name>
    <dbReference type="NCBI Taxonomy" id="1795305"/>
    <lineage>
        <taxon>Bacteria</taxon>
        <taxon>Pseudomonadati</taxon>
        <taxon>Pseudomonadota</taxon>
        <taxon>Alphaproteobacteria</taxon>
        <taxon>Rhodobacterales</taxon>
        <taxon>Paracoccaceae</taxon>
        <taxon>Marimonas</taxon>
    </lineage>
</organism>
<reference evidence="8" key="1">
    <citation type="submission" date="2022-07" db="EMBL/GenBank/DDBJ databases">
        <authorList>
            <person name="Otstavnykh N."/>
            <person name="Isaeva M."/>
            <person name="Bystritskaya E."/>
        </authorList>
    </citation>
    <scope>NUCLEOTIDE SEQUENCE</scope>
    <source>
        <strain evidence="8">KCTC 52189</strain>
    </source>
</reference>
<feature type="transmembrane region" description="Helical" evidence="6">
    <location>
        <begin position="172"/>
        <end position="190"/>
    </location>
</feature>
<feature type="transmembrane region" description="Helical" evidence="6">
    <location>
        <begin position="37"/>
        <end position="64"/>
    </location>
</feature>
<evidence type="ECO:0000256" key="1">
    <source>
        <dbReference type="ARBA" id="ARBA00004651"/>
    </source>
</evidence>
<keyword evidence="4 6" id="KW-1133">Transmembrane helix</keyword>
<sequence>MSEALFQLLAAHGVPLLALTTLASCLALPVPSSLMMLAAGAFAASGDLGLATTATAALIGALIGDQLGYLVGRRGQARLDRLITAYPRRAAVLTRARGLLQRRGGIGVFLSRWLFSPLGPYVNFAAGAAGVTWARFTFWGAAGEIVWVSLYVGLGYAFADNLAAAAEFSSDISGLLAGLALMVLTGMWLVRALREHRRKEHA</sequence>
<comment type="subcellular location">
    <subcellularLocation>
        <location evidence="1">Cell membrane</location>
        <topology evidence="1">Multi-pass membrane protein</topology>
    </subcellularLocation>
</comment>
<dbReference type="AlphaFoldDB" id="A0AAE3WCH5"/>
<comment type="caution">
    <text evidence="8">The sequence shown here is derived from an EMBL/GenBank/DDBJ whole genome shotgun (WGS) entry which is preliminary data.</text>
</comment>
<evidence type="ECO:0000259" key="7">
    <source>
        <dbReference type="Pfam" id="PF09335"/>
    </source>
</evidence>
<dbReference type="InterPro" id="IPR032816">
    <property type="entry name" value="VTT_dom"/>
</dbReference>
<dbReference type="PANTHER" id="PTHR42709:SF6">
    <property type="entry name" value="UNDECAPRENYL PHOSPHATE TRANSPORTER A"/>
    <property type="match status" value="1"/>
</dbReference>
<dbReference type="Pfam" id="PF09335">
    <property type="entry name" value="VTT_dom"/>
    <property type="match status" value="1"/>
</dbReference>
<dbReference type="PANTHER" id="PTHR42709">
    <property type="entry name" value="ALKALINE PHOSPHATASE LIKE PROTEIN"/>
    <property type="match status" value="1"/>
</dbReference>
<evidence type="ECO:0000313" key="9">
    <source>
        <dbReference type="Proteomes" id="UP001226762"/>
    </source>
</evidence>
<feature type="domain" description="VTT" evidence="7">
    <location>
        <begin position="30"/>
        <end position="156"/>
    </location>
</feature>
<dbReference type="GO" id="GO:0005886">
    <property type="term" value="C:plasma membrane"/>
    <property type="evidence" value="ECO:0007669"/>
    <property type="project" value="UniProtKB-SubCell"/>
</dbReference>
<dbReference type="EMBL" id="JANHAX010000001">
    <property type="protein sequence ID" value="MDQ2089098.1"/>
    <property type="molecule type" value="Genomic_DNA"/>
</dbReference>
<keyword evidence="3 6" id="KW-0812">Transmembrane</keyword>
<name>A0AAE3WCH5_9RHOB</name>
<keyword evidence="9" id="KW-1185">Reference proteome</keyword>
<evidence type="ECO:0000256" key="2">
    <source>
        <dbReference type="ARBA" id="ARBA00022475"/>
    </source>
</evidence>
<keyword evidence="2" id="KW-1003">Cell membrane</keyword>
<evidence type="ECO:0000256" key="6">
    <source>
        <dbReference type="SAM" id="Phobius"/>
    </source>
</evidence>
<evidence type="ECO:0000256" key="5">
    <source>
        <dbReference type="ARBA" id="ARBA00023136"/>
    </source>
</evidence>
<dbReference type="InterPro" id="IPR051311">
    <property type="entry name" value="DedA_domain"/>
</dbReference>
<evidence type="ECO:0000313" key="8">
    <source>
        <dbReference type="EMBL" id="MDQ2089098.1"/>
    </source>
</evidence>
<dbReference type="RefSeq" id="WP_306734347.1">
    <property type="nucleotide sequence ID" value="NZ_JANHAX010000001.1"/>
</dbReference>
<accession>A0AAE3WCH5</accession>
<gene>
    <name evidence="8" type="ORF">NO357_04195</name>
</gene>
<evidence type="ECO:0000256" key="3">
    <source>
        <dbReference type="ARBA" id="ARBA00022692"/>
    </source>
</evidence>